<evidence type="ECO:0000313" key="2">
    <source>
        <dbReference type="Proteomes" id="UP000006055"/>
    </source>
</evidence>
<dbReference type="Proteomes" id="UP000006055">
    <property type="component" value="Chromosome"/>
</dbReference>
<protein>
    <submittedName>
        <fullName evidence="1">Uncharacterized protein</fullName>
    </submittedName>
</protein>
<dbReference type="AlphaFoldDB" id="I4C3G2"/>
<accession>I4C3G2</accession>
<evidence type="ECO:0000313" key="1">
    <source>
        <dbReference type="EMBL" id="AFM24103.1"/>
    </source>
</evidence>
<organism evidence="1 2">
    <name type="scientific">Desulfomonile tiedjei (strain ATCC 49306 / DSM 6799 / DCB-1)</name>
    <dbReference type="NCBI Taxonomy" id="706587"/>
    <lineage>
        <taxon>Bacteria</taxon>
        <taxon>Pseudomonadati</taxon>
        <taxon>Thermodesulfobacteriota</taxon>
        <taxon>Desulfomonilia</taxon>
        <taxon>Desulfomonilales</taxon>
        <taxon>Desulfomonilaceae</taxon>
        <taxon>Desulfomonile</taxon>
    </lineage>
</organism>
<keyword evidence="2" id="KW-1185">Reference proteome</keyword>
<reference evidence="2" key="1">
    <citation type="submission" date="2012-06" db="EMBL/GenBank/DDBJ databases">
        <title>Complete sequence of chromosome of Desulfomonile tiedjei DSM 6799.</title>
        <authorList>
            <person name="Lucas S."/>
            <person name="Copeland A."/>
            <person name="Lapidus A."/>
            <person name="Glavina del Rio T."/>
            <person name="Dalin E."/>
            <person name="Tice H."/>
            <person name="Bruce D."/>
            <person name="Goodwin L."/>
            <person name="Pitluck S."/>
            <person name="Peters L."/>
            <person name="Ovchinnikova G."/>
            <person name="Zeytun A."/>
            <person name="Lu M."/>
            <person name="Kyrpides N."/>
            <person name="Mavromatis K."/>
            <person name="Ivanova N."/>
            <person name="Brettin T."/>
            <person name="Detter J.C."/>
            <person name="Han C."/>
            <person name="Larimer F."/>
            <person name="Land M."/>
            <person name="Hauser L."/>
            <person name="Markowitz V."/>
            <person name="Cheng J.-F."/>
            <person name="Hugenholtz P."/>
            <person name="Woyke T."/>
            <person name="Wu D."/>
            <person name="Spring S."/>
            <person name="Schroeder M."/>
            <person name="Brambilla E."/>
            <person name="Klenk H.-P."/>
            <person name="Eisen J.A."/>
        </authorList>
    </citation>
    <scope>NUCLEOTIDE SEQUENCE [LARGE SCALE GENOMIC DNA]</scope>
    <source>
        <strain evidence="2">ATCC 49306 / DSM 6799 / DCB-1</strain>
    </source>
</reference>
<dbReference type="KEGG" id="dti:Desti_1391"/>
<gene>
    <name evidence="1" type="ordered locus">Desti_1391</name>
</gene>
<dbReference type="STRING" id="706587.Desti_1391"/>
<proteinExistence type="predicted"/>
<name>I4C3G2_DESTA</name>
<dbReference type="HOGENOM" id="CLU_2355204_0_0_7"/>
<sequence>MYPLSQDKKWPFGQSGVSHHFAVVHIEQVYETVFNCERYFLTIGRCRASVPAHFSNINQLVRAGRDAGPYRSFNAQCVQKVRNYVICYKIAKAGVS</sequence>
<dbReference type="EMBL" id="CP003360">
    <property type="protein sequence ID" value="AFM24103.1"/>
    <property type="molecule type" value="Genomic_DNA"/>
</dbReference>